<dbReference type="InterPro" id="IPR032675">
    <property type="entry name" value="LRR_dom_sf"/>
</dbReference>
<sequence>MGSAATAELAACPAEDPEDAALLDFLSEDPDRARRLLSLAARAERLMPSVTAPVPARVMRGEEVTYVARKVSDGEAVESLKLVAHWTSLTHEDLRQAAKPCRGTSAGLDGWTTEEVYAFSDDMLATLAAFYNKCESLGQAPAAWKMTRQVHLSKDKKLQSDGSSLAGDLRPFMSETLPVGIPVSSSLPQGDCFSMLAMTCLLLPAVNDIRTREVNVEQVVYADDRSFACATPQQLKRMTEHWTRWAGILGLRENGSKAQYYHARSGGRRDLERIGLPSECISDRIRILGFTFAGLRPRKAGPHEQSRLEEAKAKAARVRCLPGGLKRQMRLAQYAVLPKAAWGVVLPSNMQTLVLGQKFNQSLEGVTLPSTLQTLALGISWPSSLQTLAFGCDFNESLIGVTLPSSLRTLTFDYKFNHSLAGVELPCGLKNLTFGQCYDQTLVDVALPSGLEALTFSNAFDQSLEGVALPSNLQFLMFGSLFNKSLEGVSLPTSLRTLIFGQEFNQSLTQVLLPSNLRNLTFGFSFNQSLEDDFDQNLEDTVLPSSLETLTFGWRFNQSLVDVVLPTSLHTLIFGKFFNQSLEGVTLPGSLKTLSFGDLGQGLDGVTCPFMDRCESVKVHEISAWTLCMCRCALIVAKSSAEERGTRTDRISIARRAWLVVCTVNQFAVRNSETVRPGRAFCCHCETSRAVVCARTGAAQERSLAEGGQNASDGQVQRLLVEAVPALPGFQGAKSGRLFQAKTQEGFRCESGDESLAEDLESIAFRRLELSIDQSTRASSMFGGLLGEPEPELSRLFLIEARVSVLARDDGATPLLMAALDRHESEGPLEVSEDDQFKNDVTVLYDCWRKGSSRVELRLVLAPEVDGPRTEICMAWLKSCGQGFAALQVRHGQSLIFPAPADHAPVPPLLAAEGTLEEVTKLQFSSLGAMRLKMPKVSSDEQLKVEIRGLASADAIEVTTSEVLEISVLYSCLGAGVMEVELALEQAVLSAAHAPEVLHLHWRKRCGDSVYRFVDVYLKSDLNKTQVVSKGTTLPGFMHCPKEAVSGAEDGTKPLTKGTECQPETLEVSPKEVKTTVELRLDPEGHQLPPAFQPHPDLSFDRKILRAYVVQPTSELFRKTQPSSLRANTNAMTVRYSCHKAGVSLIVVTIYVMKHKPIDFAWRKSLGQSCSLLRRCSEPKVHTSKALTAPQAMTFAFLVCGGIGLIVCMVCLFCSGDQDKNQLFQGHRRPGREVEFKPIGASPKVGYEYEEEVMQLLIFWPGQCRKHVLEGQVGQTKQPWVRLRLPCHIHTLK</sequence>
<proteinExistence type="predicted"/>
<feature type="transmembrane region" description="Helical" evidence="1">
    <location>
        <begin position="1192"/>
        <end position="1214"/>
    </location>
</feature>
<gene>
    <name evidence="2" type="ORF">SCF082_LOCUS40976</name>
</gene>
<dbReference type="Gene3D" id="3.80.10.10">
    <property type="entry name" value="Ribonuclease Inhibitor"/>
    <property type="match status" value="1"/>
</dbReference>
<protein>
    <submittedName>
        <fullName evidence="2">Probable serine/threonine-protein kinase fnkA (FNIP repeat-containing protein A)</fullName>
    </submittedName>
</protein>
<keyword evidence="1" id="KW-0472">Membrane</keyword>
<dbReference type="Proteomes" id="UP001642464">
    <property type="component" value="Unassembled WGS sequence"/>
</dbReference>
<keyword evidence="2" id="KW-0808">Transferase</keyword>
<keyword evidence="2" id="KW-0418">Kinase</keyword>
<evidence type="ECO:0000313" key="3">
    <source>
        <dbReference type="Proteomes" id="UP001642464"/>
    </source>
</evidence>
<dbReference type="InterPro" id="IPR008615">
    <property type="entry name" value="FNIP"/>
</dbReference>
<organism evidence="2 3">
    <name type="scientific">Durusdinium trenchii</name>
    <dbReference type="NCBI Taxonomy" id="1381693"/>
    <lineage>
        <taxon>Eukaryota</taxon>
        <taxon>Sar</taxon>
        <taxon>Alveolata</taxon>
        <taxon>Dinophyceae</taxon>
        <taxon>Suessiales</taxon>
        <taxon>Symbiodiniaceae</taxon>
        <taxon>Durusdinium</taxon>
    </lineage>
</organism>
<dbReference type="EMBL" id="CAXAMM010039463">
    <property type="protein sequence ID" value="CAK9086631.1"/>
    <property type="molecule type" value="Genomic_DNA"/>
</dbReference>
<evidence type="ECO:0000256" key="1">
    <source>
        <dbReference type="SAM" id="Phobius"/>
    </source>
</evidence>
<reference evidence="2 3" key="1">
    <citation type="submission" date="2024-02" db="EMBL/GenBank/DDBJ databases">
        <authorList>
            <person name="Chen Y."/>
            <person name="Shah S."/>
            <person name="Dougan E. K."/>
            <person name="Thang M."/>
            <person name="Chan C."/>
        </authorList>
    </citation>
    <scope>NUCLEOTIDE SEQUENCE [LARGE SCALE GENOMIC DNA]</scope>
</reference>
<dbReference type="PANTHER" id="PTHR32134:SF169">
    <property type="entry name" value="FNIP REPEAT-CONTAINING PROTEIN-RELATED"/>
    <property type="match status" value="1"/>
</dbReference>
<dbReference type="PANTHER" id="PTHR32134">
    <property type="entry name" value="FNIP REPEAT-CONTAINING PROTEIN"/>
    <property type="match status" value="1"/>
</dbReference>
<dbReference type="Pfam" id="PF05725">
    <property type="entry name" value="FNIP"/>
    <property type="match status" value="5"/>
</dbReference>
<dbReference type="SUPFAM" id="SSF52058">
    <property type="entry name" value="L domain-like"/>
    <property type="match status" value="1"/>
</dbReference>
<evidence type="ECO:0000313" key="2">
    <source>
        <dbReference type="EMBL" id="CAK9086631.1"/>
    </source>
</evidence>
<name>A0ABP0QHJ7_9DINO</name>
<accession>A0ABP0QHJ7</accession>
<keyword evidence="3" id="KW-1185">Reference proteome</keyword>
<dbReference type="GO" id="GO:0016301">
    <property type="term" value="F:kinase activity"/>
    <property type="evidence" value="ECO:0007669"/>
    <property type="project" value="UniProtKB-KW"/>
</dbReference>
<comment type="caution">
    <text evidence="2">The sequence shown here is derived from an EMBL/GenBank/DDBJ whole genome shotgun (WGS) entry which is preliminary data.</text>
</comment>
<keyword evidence="1" id="KW-0812">Transmembrane</keyword>
<keyword evidence="1" id="KW-1133">Transmembrane helix</keyword>
<dbReference type="InterPro" id="IPR051251">
    <property type="entry name" value="STK_FNIP-Repeat"/>
</dbReference>